<gene>
    <name evidence="1" type="ORF">LVIROSA_LOCUS23117</name>
</gene>
<organism evidence="1 2">
    <name type="scientific">Lactuca virosa</name>
    <dbReference type="NCBI Taxonomy" id="75947"/>
    <lineage>
        <taxon>Eukaryota</taxon>
        <taxon>Viridiplantae</taxon>
        <taxon>Streptophyta</taxon>
        <taxon>Embryophyta</taxon>
        <taxon>Tracheophyta</taxon>
        <taxon>Spermatophyta</taxon>
        <taxon>Magnoliopsida</taxon>
        <taxon>eudicotyledons</taxon>
        <taxon>Gunneridae</taxon>
        <taxon>Pentapetalae</taxon>
        <taxon>asterids</taxon>
        <taxon>campanulids</taxon>
        <taxon>Asterales</taxon>
        <taxon>Asteraceae</taxon>
        <taxon>Cichorioideae</taxon>
        <taxon>Cichorieae</taxon>
        <taxon>Lactucinae</taxon>
        <taxon>Lactuca</taxon>
    </lineage>
</organism>
<reference evidence="1 2" key="1">
    <citation type="submission" date="2022-01" db="EMBL/GenBank/DDBJ databases">
        <authorList>
            <person name="Xiong W."/>
            <person name="Schranz E."/>
        </authorList>
    </citation>
    <scope>NUCLEOTIDE SEQUENCE [LARGE SCALE GENOMIC DNA]</scope>
</reference>
<protein>
    <submittedName>
        <fullName evidence="1">Uncharacterized protein</fullName>
    </submittedName>
</protein>
<name>A0AAU9NFZ8_9ASTR</name>
<comment type="caution">
    <text evidence="1">The sequence shown here is derived from an EMBL/GenBank/DDBJ whole genome shotgun (WGS) entry which is preliminary data.</text>
</comment>
<keyword evidence="2" id="KW-1185">Reference proteome</keyword>
<accession>A0AAU9NFZ8</accession>
<proteinExistence type="predicted"/>
<dbReference type="Proteomes" id="UP001157418">
    <property type="component" value="Unassembled WGS sequence"/>
</dbReference>
<dbReference type="EMBL" id="CAKMRJ010004445">
    <property type="protein sequence ID" value="CAH1436760.1"/>
    <property type="molecule type" value="Genomic_DNA"/>
</dbReference>
<sequence length="116" mass="13046">MRLRGRSLVLVGENCNIPEFSEEEEEVLVKARSWSASLDLSSTEGGASLGGQDDVDRKVRMIWTGRSLRVGPEGLPGLWDGSPLRHRDRKVLVRIAGRRWHDQYTLVEFLCTVILG</sequence>
<dbReference type="AlphaFoldDB" id="A0AAU9NFZ8"/>
<evidence type="ECO:0000313" key="1">
    <source>
        <dbReference type="EMBL" id="CAH1436760.1"/>
    </source>
</evidence>
<evidence type="ECO:0000313" key="2">
    <source>
        <dbReference type="Proteomes" id="UP001157418"/>
    </source>
</evidence>